<dbReference type="EnsemblProtists" id="Phyra84859">
    <property type="protein sequence ID" value="Phyra84859"/>
    <property type="gene ID" value="Phyra84859"/>
</dbReference>
<dbReference type="InterPro" id="IPR000286">
    <property type="entry name" value="HDACs"/>
</dbReference>
<dbReference type="Gene3D" id="3.40.800.20">
    <property type="entry name" value="Histone deacetylase domain"/>
    <property type="match status" value="1"/>
</dbReference>
<sequence length="383" mass="42506">MLCVPLEPSNLEAWRLVMKVGYVYDERYLWHRPWSTQYSALVEPFRHWESPETKRRFHSLLAVSGLLDQLTVVKPQVATNAQLERVHTRRYLEELERLSAREEGGNAGEEAPFSQFALDIARLSAGGVLAAADAVMDGQVDTAYALTRPPGHHAVADRGMGFCLLNNVAITAKHLLSSYPAQINKIAIVDYDVHHGNGTQEAFYEDDRVLFVSLHQANNYPADSGAVDERGEGRGEGFNINLPLPPGSGSGAYEYTFKKVVIPALNRFKPDFVLVSSGFDASYADPLAAMILSSSVFRFMARELVEAAKRLCSGRIVFAHEGGYSETYVPFCGAAVIEELLGIRDNAKQIKDPFLSAVERWGYQELQEHQKKVVDGVVDSEKL</sequence>
<dbReference type="InterPro" id="IPR023696">
    <property type="entry name" value="Ureohydrolase_dom_sf"/>
</dbReference>
<dbReference type="VEuPathDB" id="FungiDB:KRP22_11626"/>
<dbReference type="GO" id="GO:0040029">
    <property type="term" value="P:epigenetic regulation of gene expression"/>
    <property type="evidence" value="ECO:0000318"/>
    <property type="project" value="GO_Central"/>
</dbReference>
<dbReference type="HOGENOM" id="CLU_007727_8_2_1"/>
<evidence type="ECO:0000313" key="3">
    <source>
        <dbReference type="Proteomes" id="UP000005238"/>
    </source>
</evidence>
<dbReference type="Proteomes" id="UP000005238">
    <property type="component" value="Unassembled WGS sequence"/>
</dbReference>
<dbReference type="SUPFAM" id="SSF52768">
    <property type="entry name" value="Arginase/deacetylase"/>
    <property type="match status" value="1"/>
</dbReference>
<organism evidence="2 3">
    <name type="scientific">Phytophthora ramorum</name>
    <name type="common">Sudden oak death agent</name>
    <dbReference type="NCBI Taxonomy" id="164328"/>
    <lineage>
        <taxon>Eukaryota</taxon>
        <taxon>Sar</taxon>
        <taxon>Stramenopiles</taxon>
        <taxon>Oomycota</taxon>
        <taxon>Peronosporomycetes</taxon>
        <taxon>Peronosporales</taxon>
        <taxon>Peronosporaceae</taxon>
        <taxon>Phytophthora</taxon>
    </lineage>
</organism>
<dbReference type="GO" id="GO:0000118">
    <property type="term" value="C:histone deacetylase complex"/>
    <property type="evidence" value="ECO:0000318"/>
    <property type="project" value="GO_Central"/>
</dbReference>
<feature type="domain" description="Histone deacetylase" evidence="1">
    <location>
        <begin position="47"/>
        <end position="339"/>
    </location>
</feature>
<evidence type="ECO:0000259" key="1">
    <source>
        <dbReference type="Pfam" id="PF00850"/>
    </source>
</evidence>
<dbReference type="VEuPathDB" id="FungiDB:KRP23_11145"/>
<accession>H3H326</accession>
<name>H3H326_PHYRM</name>
<dbReference type="InParanoid" id="H3H326"/>
<reference evidence="2" key="2">
    <citation type="submission" date="2015-06" db="UniProtKB">
        <authorList>
            <consortium name="EnsemblProtists"/>
        </authorList>
    </citation>
    <scope>IDENTIFICATION</scope>
    <source>
        <strain evidence="2">Pr102</strain>
    </source>
</reference>
<dbReference type="PANTHER" id="PTHR10625">
    <property type="entry name" value="HISTONE DEACETYLASE HDAC1-RELATED"/>
    <property type="match status" value="1"/>
</dbReference>
<dbReference type="STRING" id="164328.H3H326"/>
<dbReference type="PANTHER" id="PTHR10625:SF31">
    <property type="entry name" value="HISTONE DEACETYLASE DOMAIN-CONTAINING PROTEIN"/>
    <property type="match status" value="1"/>
</dbReference>
<dbReference type="Pfam" id="PF00850">
    <property type="entry name" value="Hist_deacetyl"/>
    <property type="match status" value="1"/>
</dbReference>
<dbReference type="InterPro" id="IPR023801">
    <property type="entry name" value="His_deacetylse_dom"/>
</dbReference>
<reference evidence="3" key="1">
    <citation type="journal article" date="2006" name="Science">
        <title>Phytophthora genome sequences uncover evolutionary origins and mechanisms of pathogenesis.</title>
        <authorList>
            <person name="Tyler B.M."/>
            <person name="Tripathy S."/>
            <person name="Zhang X."/>
            <person name="Dehal P."/>
            <person name="Jiang R.H."/>
            <person name="Aerts A."/>
            <person name="Arredondo F.D."/>
            <person name="Baxter L."/>
            <person name="Bensasson D."/>
            <person name="Beynon J.L."/>
            <person name="Chapman J."/>
            <person name="Damasceno C.M."/>
            <person name="Dorrance A.E."/>
            <person name="Dou D."/>
            <person name="Dickerman A.W."/>
            <person name="Dubchak I.L."/>
            <person name="Garbelotto M."/>
            <person name="Gijzen M."/>
            <person name="Gordon S.G."/>
            <person name="Govers F."/>
            <person name="Grunwald N.J."/>
            <person name="Huang W."/>
            <person name="Ivors K.L."/>
            <person name="Jones R.W."/>
            <person name="Kamoun S."/>
            <person name="Krampis K."/>
            <person name="Lamour K.H."/>
            <person name="Lee M.K."/>
            <person name="McDonald W.H."/>
            <person name="Medina M."/>
            <person name="Meijer H.J."/>
            <person name="Nordberg E.K."/>
            <person name="Maclean D.J."/>
            <person name="Ospina-Giraldo M.D."/>
            <person name="Morris P.F."/>
            <person name="Phuntumart V."/>
            <person name="Putnam N.H."/>
            <person name="Rash S."/>
            <person name="Rose J.K."/>
            <person name="Sakihama Y."/>
            <person name="Salamov A.A."/>
            <person name="Savidor A."/>
            <person name="Scheuring C.F."/>
            <person name="Smith B.M."/>
            <person name="Sobral B.W."/>
            <person name="Terry A."/>
            <person name="Torto-Alalibo T.A."/>
            <person name="Win J."/>
            <person name="Xu Z."/>
            <person name="Zhang H."/>
            <person name="Grigoriev I.V."/>
            <person name="Rokhsar D.S."/>
            <person name="Boore J.L."/>
        </authorList>
    </citation>
    <scope>NUCLEOTIDE SEQUENCE [LARGE SCALE GENOMIC DNA]</scope>
    <source>
        <strain evidence="3">Pr102</strain>
    </source>
</reference>
<evidence type="ECO:0000313" key="2">
    <source>
        <dbReference type="EnsemblProtists" id="Phyra84859"/>
    </source>
</evidence>
<dbReference type="InterPro" id="IPR037138">
    <property type="entry name" value="His_deacetylse_dom_sf"/>
</dbReference>
<protein>
    <recommendedName>
        <fullName evidence="1">Histone deacetylase domain-containing protein</fullName>
    </recommendedName>
</protein>
<dbReference type="AlphaFoldDB" id="H3H326"/>
<dbReference type="GO" id="GO:0004407">
    <property type="term" value="F:histone deacetylase activity"/>
    <property type="evidence" value="ECO:0000318"/>
    <property type="project" value="GO_Central"/>
</dbReference>
<dbReference type="PRINTS" id="PR01270">
    <property type="entry name" value="HDASUPER"/>
</dbReference>
<dbReference type="eggNOG" id="KOG1343">
    <property type="taxonomic scope" value="Eukaryota"/>
</dbReference>
<keyword evidence="3" id="KW-1185">Reference proteome</keyword>
<dbReference type="GO" id="GO:0005737">
    <property type="term" value="C:cytoplasm"/>
    <property type="evidence" value="ECO:0000318"/>
    <property type="project" value="GO_Central"/>
</dbReference>
<dbReference type="OMA" id="KRRFHGL"/>
<proteinExistence type="predicted"/>
<dbReference type="EMBL" id="DS566125">
    <property type="status" value="NOT_ANNOTATED_CDS"/>
    <property type="molecule type" value="Genomic_DNA"/>
</dbReference>
<dbReference type="CDD" id="cd09996">
    <property type="entry name" value="HDAC_classII_1"/>
    <property type="match status" value="1"/>
</dbReference>